<dbReference type="EMBL" id="PYDT01000004">
    <property type="protein sequence ID" value="THU63011.1"/>
    <property type="molecule type" value="Genomic_DNA"/>
</dbReference>
<organism evidence="6 7">
    <name type="scientific">Musa balbisiana</name>
    <name type="common">Banana</name>
    <dbReference type="NCBI Taxonomy" id="52838"/>
    <lineage>
        <taxon>Eukaryota</taxon>
        <taxon>Viridiplantae</taxon>
        <taxon>Streptophyta</taxon>
        <taxon>Embryophyta</taxon>
        <taxon>Tracheophyta</taxon>
        <taxon>Spermatophyta</taxon>
        <taxon>Magnoliopsida</taxon>
        <taxon>Liliopsida</taxon>
        <taxon>Zingiberales</taxon>
        <taxon>Musaceae</taxon>
        <taxon>Musa</taxon>
    </lineage>
</organism>
<proteinExistence type="predicted"/>
<dbReference type="Proteomes" id="UP000317650">
    <property type="component" value="Chromosome 1"/>
</dbReference>
<dbReference type="Gene3D" id="3.30.40.100">
    <property type="match status" value="1"/>
</dbReference>
<gene>
    <name evidence="6" type="ORF">C4D60_Mb01t11210</name>
</gene>
<evidence type="ECO:0000313" key="6">
    <source>
        <dbReference type="EMBL" id="THU63011.1"/>
    </source>
</evidence>
<feature type="domain" description="CW-type" evidence="5">
    <location>
        <begin position="76"/>
        <end position="139"/>
    </location>
</feature>
<evidence type="ECO:0000259" key="5">
    <source>
        <dbReference type="PROSITE" id="PS51050"/>
    </source>
</evidence>
<evidence type="ECO:0000313" key="7">
    <source>
        <dbReference type="Proteomes" id="UP000317650"/>
    </source>
</evidence>
<accession>A0A4S8JLN9</accession>
<name>A0A4S8JLN9_MUSBA</name>
<dbReference type="GO" id="GO:0008270">
    <property type="term" value="F:zinc ion binding"/>
    <property type="evidence" value="ECO:0007669"/>
    <property type="project" value="UniProtKB-KW"/>
</dbReference>
<keyword evidence="1" id="KW-0479">Metal-binding</keyword>
<comment type="caution">
    <text evidence="6">The sequence shown here is derived from an EMBL/GenBank/DDBJ whole genome shotgun (WGS) entry which is preliminary data.</text>
</comment>
<protein>
    <recommendedName>
        <fullName evidence="5">CW-type domain-containing protein</fullName>
    </recommendedName>
</protein>
<evidence type="ECO:0000256" key="1">
    <source>
        <dbReference type="ARBA" id="ARBA00022723"/>
    </source>
</evidence>
<reference evidence="6 7" key="1">
    <citation type="journal article" date="2019" name="Nat. Plants">
        <title>Genome sequencing of Musa balbisiana reveals subgenome evolution and function divergence in polyploid bananas.</title>
        <authorList>
            <person name="Yao X."/>
        </authorList>
    </citation>
    <scope>NUCLEOTIDE SEQUENCE [LARGE SCALE GENOMIC DNA]</scope>
    <source>
        <strain evidence="7">cv. DH-PKW</strain>
        <tissue evidence="6">Leaves</tissue>
    </source>
</reference>
<dbReference type="InterPro" id="IPR011124">
    <property type="entry name" value="Znf_CW"/>
</dbReference>
<keyword evidence="4" id="KW-0732">Signal</keyword>
<feature type="chain" id="PRO_5020475889" description="CW-type domain-containing protein" evidence="4">
    <location>
        <begin position="28"/>
        <end position="172"/>
    </location>
</feature>
<evidence type="ECO:0000256" key="4">
    <source>
        <dbReference type="SAM" id="SignalP"/>
    </source>
</evidence>
<dbReference type="PROSITE" id="PS51050">
    <property type="entry name" value="ZF_CW"/>
    <property type="match status" value="1"/>
</dbReference>
<keyword evidence="7" id="KW-1185">Reference proteome</keyword>
<evidence type="ECO:0000256" key="3">
    <source>
        <dbReference type="ARBA" id="ARBA00022833"/>
    </source>
</evidence>
<keyword evidence="2" id="KW-0863">Zinc-finger</keyword>
<feature type="signal peptide" evidence="4">
    <location>
        <begin position="1"/>
        <end position="27"/>
    </location>
</feature>
<dbReference type="AlphaFoldDB" id="A0A4S8JLN9"/>
<evidence type="ECO:0000256" key="2">
    <source>
        <dbReference type="ARBA" id="ARBA00022771"/>
    </source>
</evidence>
<sequence length="172" mass="19963">MFAVTRGSHRWERRLLLLFTLTWFLEGGGRFGSCGERKRATVNEQSEDDYFDEPSEIDSAHSVNLNGWNDGKPQKPSSIGNWVQCREVLYSDGSDEGIVCGKWRRAPLFVVQSEDWDCSCSVLWDPFHADCAVPQELETDEVLKHLKFTKWLRSRLMDKSRNQLHLKSQLQR</sequence>
<keyword evidence="3" id="KW-0862">Zinc</keyword>
<dbReference type="FunFam" id="3.30.40.100:FF:000005">
    <property type="entry name" value="uncharacterized protein LOC106759733 isoform X4"/>
    <property type="match status" value="1"/>
</dbReference>